<feature type="region of interest" description="Disordered" evidence="1">
    <location>
        <begin position="162"/>
        <end position="233"/>
    </location>
</feature>
<reference evidence="2 3" key="1">
    <citation type="submission" date="2018-06" db="EMBL/GenBank/DDBJ databases">
        <authorList>
            <consortium name="Pathogen Informatics"/>
            <person name="Doyle S."/>
        </authorList>
    </citation>
    <scope>NUCLEOTIDE SEQUENCE [LARGE SCALE GENOMIC DNA]</scope>
    <source>
        <strain evidence="2 3">NCTC13316</strain>
    </source>
</reference>
<evidence type="ECO:0000256" key="1">
    <source>
        <dbReference type="SAM" id="MobiDB-lite"/>
    </source>
</evidence>
<protein>
    <submittedName>
        <fullName evidence="2">Uncharacterized protein</fullName>
    </submittedName>
</protein>
<dbReference type="AlphaFoldDB" id="A0A378JNG7"/>
<evidence type="ECO:0000313" key="2">
    <source>
        <dbReference type="EMBL" id="STX52795.1"/>
    </source>
</evidence>
<organism evidence="2 3">
    <name type="scientific">Legionella busanensis</name>
    <dbReference type="NCBI Taxonomy" id="190655"/>
    <lineage>
        <taxon>Bacteria</taxon>
        <taxon>Pseudomonadati</taxon>
        <taxon>Pseudomonadota</taxon>
        <taxon>Gammaproteobacteria</taxon>
        <taxon>Legionellales</taxon>
        <taxon>Legionellaceae</taxon>
        <taxon>Legionella</taxon>
    </lineage>
</organism>
<accession>A0A378JNG7</accession>
<dbReference type="RefSeq" id="WP_115332320.1">
    <property type="nucleotide sequence ID" value="NZ_CAAAHP010000003.1"/>
</dbReference>
<sequence>MPIPIEFHHKIINNNLFIYCTHNNGGGGSVIAFNLNKLGDGSKKVITERKIFESGQEDDVADWVQDRVKNILTDPENKSQINHVIYSSDVNLGRASSKIYPDFLKGENLDRLCAPKSVEKILFSSSEDILVDAEKIIPNAHYVIAKEVVNVLKQKGGALPSPVVPKVKSPLNQGDEASQADPGLVKEDSKEEDDNSSIISRDSLFGSKQRGEASKANQAAVVEEVGQGDAPNM</sequence>
<dbReference type="Proteomes" id="UP000254794">
    <property type="component" value="Unassembled WGS sequence"/>
</dbReference>
<proteinExistence type="predicted"/>
<name>A0A378JNG7_9GAMM</name>
<evidence type="ECO:0000313" key="3">
    <source>
        <dbReference type="Proteomes" id="UP000254794"/>
    </source>
</evidence>
<dbReference type="EMBL" id="UGOD01000001">
    <property type="protein sequence ID" value="STX52795.1"/>
    <property type="molecule type" value="Genomic_DNA"/>
</dbReference>
<keyword evidence="3" id="KW-1185">Reference proteome</keyword>
<gene>
    <name evidence="2" type="ORF">NCTC13316_02920</name>
</gene>